<feature type="region of interest" description="Disordered" evidence="1">
    <location>
        <begin position="1"/>
        <end position="51"/>
    </location>
</feature>
<dbReference type="EMBL" id="PQXL01000338">
    <property type="protein sequence ID" value="THV47065.1"/>
    <property type="molecule type" value="Genomic_DNA"/>
</dbReference>
<sequence>MARYQFSYGEDDDSSSESESKSSSSSSSETPSSNIQLNSQSSNTLPRANTRPFARPFNELILLDHNSVNEKPTSPTTPPQVPTFFNPHPGITPRRTTPSKRSFLPPLTPSLPIISHSPTTCNRPRESTPRHSHSPSPCTPTITPPSKKPQHTCVCTPTLNHLLLQTTLLTESNNDQTARLLALHTLYRESRGERKSHQKCLQKLTHALEKTIDATTWYRSLIETQEREISEAETNRQEAETARTEAGEKSREMGERIENLEREIELWRVGWEESARRAGGL</sequence>
<reference evidence="2 3" key="1">
    <citation type="submission" date="2017-12" db="EMBL/GenBank/DDBJ databases">
        <title>Comparative genomics of Botrytis spp.</title>
        <authorList>
            <person name="Valero-Jimenez C.A."/>
            <person name="Tapia P."/>
            <person name="Veloso J."/>
            <person name="Silva-Moreno E."/>
            <person name="Staats M."/>
            <person name="Valdes J.H."/>
            <person name="Van Kan J.A.L."/>
        </authorList>
    </citation>
    <scope>NUCLEOTIDE SEQUENCE [LARGE SCALE GENOMIC DNA]</scope>
    <source>
        <strain evidence="2 3">MUCL435</strain>
    </source>
</reference>
<keyword evidence="3" id="KW-1185">Reference proteome</keyword>
<proteinExistence type="predicted"/>
<comment type="caution">
    <text evidence="2">The sequence shown here is derived from an EMBL/GenBank/DDBJ whole genome shotgun (WGS) entry which is preliminary data.</text>
</comment>
<feature type="region of interest" description="Disordered" evidence="1">
    <location>
        <begin position="227"/>
        <end position="255"/>
    </location>
</feature>
<accession>A0A4S8QU85</accession>
<evidence type="ECO:0000313" key="3">
    <source>
        <dbReference type="Proteomes" id="UP000308671"/>
    </source>
</evidence>
<feature type="region of interest" description="Disordered" evidence="1">
    <location>
        <begin position="68"/>
        <end position="149"/>
    </location>
</feature>
<feature type="compositionally biased region" description="Low complexity" evidence="1">
    <location>
        <begin position="21"/>
        <end position="43"/>
    </location>
</feature>
<protein>
    <submittedName>
        <fullName evidence="2">Uncharacterized protein</fullName>
    </submittedName>
</protein>
<dbReference type="AlphaFoldDB" id="A0A4S8QU85"/>
<feature type="compositionally biased region" description="Low complexity" evidence="1">
    <location>
        <begin position="110"/>
        <end position="120"/>
    </location>
</feature>
<dbReference type="OrthoDB" id="3563736at2759"/>
<dbReference type="Proteomes" id="UP000308671">
    <property type="component" value="Unassembled WGS sequence"/>
</dbReference>
<evidence type="ECO:0000313" key="2">
    <source>
        <dbReference type="EMBL" id="THV47065.1"/>
    </source>
</evidence>
<evidence type="ECO:0000256" key="1">
    <source>
        <dbReference type="SAM" id="MobiDB-lite"/>
    </source>
</evidence>
<gene>
    <name evidence="2" type="ORF">BGAL_0338g00130</name>
</gene>
<organism evidence="2 3">
    <name type="scientific">Botrytis galanthina</name>
    <dbReference type="NCBI Taxonomy" id="278940"/>
    <lineage>
        <taxon>Eukaryota</taxon>
        <taxon>Fungi</taxon>
        <taxon>Dikarya</taxon>
        <taxon>Ascomycota</taxon>
        <taxon>Pezizomycotina</taxon>
        <taxon>Leotiomycetes</taxon>
        <taxon>Helotiales</taxon>
        <taxon>Sclerotiniaceae</taxon>
        <taxon>Botrytis</taxon>
    </lineage>
</organism>
<name>A0A4S8QU85_9HELO</name>